<feature type="transmembrane region" description="Helical" evidence="7">
    <location>
        <begin position="166"/>
        <end position="186"/>
    </location>
</feature>
<protein>
    <submittedName>
        <fullName evidence="8">AEC family transporter</fullName>
    </submittedName>
</protein>
<evidence type="ECO:0000256" key="3">
    <source>
        <dbReference type="ARBA" id="ARBA00022475"/>
    </source>
</evidence>
<dbReference type="PANTHER" id="PTHR36838:SF3">
    <property type="entry name" value="TRANSPORTER AUXIN EFFLUX CARRIER EC FAMILY"/>
    <property type="match status" value="1"/>
</dbReference>
<feature type="transmembrane region" description="Helical" evidence="7">
    <location>
        <begin position="124"/>
        <end position="145"/>
    </location>
</feature>
<dbReference type="Pfam" id="PF03547">
    <property type="entry name" value="Mem_trans"/>
    <property type="match status" value="1"/>
</dbReference>
<feature type="transmembrane region" description="Helical" evidence="7">
    <location>
        <begin position="237"/>
        <end position="258"/>
    </location>
</feature>
<evidence type="ECO:0000256" key="7">
    <source>
        <dbReference type="SAM" id="Phobius"/>
    </source>
</evidence>
<feature type="transmembrane region" description="Helical" evidence="7">
    <location>
        <begin position="198"/>
        <end position="216"/>
    </location>
</feature>
<evidence type="ECO:0000256" key="1">
    <source>
        <dbReference type="ARBA" id="ARBA00004141"/>
    </source>
</evidence>
<keyword evidence="6 7" id="KW-0472">Membrane</keyword>
<evidence type="ECO:0000313" key="9">
    <source>
        <dbReference type="Proteomes" id="UP001596506"/>
    </source>
</evidence>
<feature type="transmembrane region" description="Helical" evidence="7">
    <location>
        <begin position="97"/>
        <end position="118"/>
    </location>
</feature>
<keyword evidence="5 7" id="KW-1133">Transmembrane helix</keyword>
<keyword evidence="4 7" id="KW-0812">Transmembrane</keyword>
<evidence type="ECO:0000313" key="8">
    <source>
        <dbReference type="EMBL" id="MFC7296733.1"/>
    </source>
</evidence>
<feature type="transmembrane region" description="Helical" evidence="7">
    <location>
        <begin position="301"/>
        <end position="320"/>
    </location>
</feature>
<dbReference type="RefSeq" id="WP_100690159.1">
    <property type="nucleotide sequence ID" value="NZ_JBHTBD010000018.1"/>
</dbReference>
<dbReference type="PANTHER" id="PTHR36838">
    <property type="entry name" value="AUXIN EFFLUX CARRIER FAMILY PROTEIN"/>
    <property type="match status" value="1"/>
</dbReference>
<evidence type="ECO:0000256" key="4">
    <source>
        <dbReference type="ARBA" id="ARBA00022692"/>
    </source>
</evidence>
<keyword evidence="9" id="KW-1185">Reference proteome</keyword>
<gene>
    <name evidence="8" type="ORF">ACFQQA_18645</name>
</gene>
<feature type="transmembrane region" description="Helical" evidence="7">
    <location>
        <begin position="264"/>
        <end position="281"/>
    </location>
</feature>
<reference evidence="9" key="1">
    <citation type="journal article" date="2019" name="Int. J. Syst. Evol. Microbiol.">
        <title>The Global Catalogue of Microorganisms (GCM) 10K type strain sequencing project: providing services to taxonomists for standard genome sequencing and annotation.</title>
        <authorList>
            <consortium name="The Broad Institute Genomics Platform"/>
            <consortium name="The Broad Institute Genome Sequencing Center for Infectious Disease"/>
            <person name="Wu L."/>
            <person name="Ma J."/>
        </authorList>
    </citation>
    <scope>NUCLEOTIDE SEQUENCE [LARGE SCALE GENOMIC DNA]</scope>
    <source>
        <strain evidence="9">CCUG 60559</strain>
    </source>
</reference>
<comment type="caution">
    <text evidence="8">The sequence shown here is derived from an EMBL/GenBank/DDBJ whole genome shotgun (WGS) entry which is preliminary data.</text>
</comment>
<keyword evidence="2" id="KW-0813">Transport</keyword>
<keyword evidence="3" id="KW-1003">Cell membrane</keyword>
<comment type="subcellular location">
    <subcellularLocation>
        <location evidence="1">Membrane</location>
        <topology evidence="1">Multi-pass membrane protein</topology>
    </subcellularLocation>
</comment>
<feature type="transmembrane region" description="Helical" evidence="7">
    <location>
        <begin position="34"/>
        <end position="52"/>
    </location>
</feature>
<name>A0ABW2J0U7_9GAMM</name>
<feature type="transmembrane region" description="Helical" evidence="7">
    <location>
        <begin position="64"/>
        <end position="85"/>
    </location>
</feature>
<dbReference type="Proteomes" id="UP001596506">
    <property type="component" value="Unassembled WGS sequence"/>
</dbReference>
<organism evidence="8 9">
    <name type="scientific">Marinobacter aromaticivorans</name>
    <dbReference type="NCBI Taxonomy" id="1494078"/>
    <lineage>
        <taxon>Bacteria</taxon>
        <taxon>Pseudomonadati</taxon>
        <taxon>Pseudomonadota</taxon>
        <taxon>Gammaproteobacteria</taxon>
        <taxon>Pseudomonadales</taxon>
        <taxon>Marinobacteraceae</taxon>
        <taxon>Marinobacter</taxon>
    </lineage>
</organism>
<proteinExistence type="predicted"/>
<sequence length="322" mass="33614">MQQIFLVTFPFFALVLCGYLAARFKVLQLDAIPGLNGFVLYFALPCMLYRFGASTPIDKLLDPGLFITYLICALIMLGVTIAVTLRGRIGWKDASFGALVAAFPNSGFMGMPLLIALIGPAVAGPLLISISIDMVITSSICIALASRSAGESQGVVKSITSALKRVAVNPLPWAILLGGAASATNFNLPGPLRDTVDMLADAGSPTALFTIGAVLARSQMTVLGGSMPTARRFDIPVIVTLKLLIHPLLVLGIGYIAIALGADIGVVPLGLLALVAALPSASNVPMLSERFNADTGRVAKIVLLSTALSFLTFSSAVVWLSP</sequence>
<dbReference type="EMBL" id="JBHTBD010000018">
    <property type="protein sequence ID" value="MFC7296733.1"/>
    <property type="molecule type" value="Genomic_DNA"/>
</dbReference>
<accession>A0ABW2J0U7</accession>
<evidence type="ECO:0000256" key="5">
    <source>
        <dbReference type="ARBA" id="ARBA00022989"/>
    </source>
</evidence>
<dbReference type="InterPro" id="IPR004776">
    <property type="entry name" value="Mem_transp_PIN-like"/>
</dbReference>
<feature type="transmembrane region" description="Helical" evidence="7">
    <location>
        <begin position="6"/>
        <end position="22"/>
    </location>
</feature>
<evidence type="ECO:0000256" key="2">
    <source>
        <dbReference type="ARBA" id="ARBA00022448"/>
    </source>
</evidence>
<evidence type="ECO:0000256" key="6">
    <source>
        <dbReference type="ARBA" id="ARBA00023136"/>
    </source>
</evidence>